<dbReference type="InterPro" id="IPR001128">
    <property type="entry name" value="Cyt_P450"/>
</dbReference>
<evidence type="ECO:0000256" key="2">
    <source>
        <dbReference type="ARBA" id="ARBA00010617"/>
    </source>
</evidence>
<organism evidence="7 8">
    <name type="scientific">Madurella fahalii</name>
    <dbReference type="NCBI Taxonomy" id="1157608"/>
    <lineage>
        <taxon>Eukaryota</taxon>
        <taxon>Fungi</taxon>
        <taxon>Dikarya</taxon>
        <taxon>Ascomycota</taxon>
        <taxon>Pezizomycotina</taxon>
        <taxon>Sordariomycetes</taxon>
        <taxon>Sordariomycetidae</taxon>
        <taxon>Sordariales</taxon>
        <taxon>Sordariales incertae sedis</taxon>
        <taxon>Madurella</taxon>
    </lineage>
</organism>
<proteinExistence type="inferred from homology"/>
<evidence type="ECO:0000256" key="5">
    <source>
        <dbReference type="ARBA" id="ARBA00023004"/>
    </source>
</evidence>
<keyword evidence="8" id="KW-1185">Reference proteome</keyword>
<keyword evidence="6" id="KW-0732">Signal</keyword>
<dbReference type="Proteomes" id="UP001628179">
    <property type="component" value="Unassembled WGS sequence"/>
</dbReference>
<comment type="similarity">
    <text evidence="2">Belongs to the cytochrome P450 family.</text>
</comment>
<dbReference type="InterPro" id="IPR050121">
    <property type="entry name" value="Cytochrome_P450_monoxygenase"/>
</dbReference>
<name>A0ABQ0FWM9_9PEZI</name>
<keyword evidence="3" id="KW-0349">Heme</keyword>
<dbReference type="PANTHER" id="PTHR24305:SF210">
    <property type="entry name" value="CYTOCHROME P450 MONOOXYGENASE ASQL-RELATED"/>
    <property type="match status" value="1"/>
</dbReference>
<dbReference type="Gene3D" id="1.10.630.10">
    <property type="entry name" value="Cytochrome P450"/>
    <property type="match status" value="1"/>
</dbReference>
<evidence type="ECO:0000256" key="3">
    <source>
        <dbReference type="ARBA" id="ARBA00022617"/>
    </source>
</evidence>
<dbReference type="InterPro" id="IPR036396">
    <property type="entry name" value="Cyt_P450_sf"/>
</dbReference>
<sequence length="101" mass="11426">MQVMFAGWGPMADWFYGALLFLLEELDCCRYLCTEIRGAFKSYSDIESRALTSLPYLHACLEESLRLLPRINTGLRRLSPGAVVDGHYIPKGTHVQTSIFP</sequence>
<dbReference type="SUPFAM" id="SSF48264">
    <property type="entry name" value="Cytochrome P450"/>
    <property type="match status" value="1"/>
</dbReference>
<protein>
    <submittedName>
        <fullName evidence="7">Uncharacterized protein</fullName>
    </submittedName>
</protein>
<gene>
    <name evidence="7" type="ORF">MFIFM68171_00118</name>
</gene>
<evidence type="ECO:0000313" key="8">
    <source>
        <dbReference type="Proteomes" id="UP001628179"/>
    </source>
</evidence>
<comment type="caution">
    <text evidence="7">The sequence shown here is derived from an EMBL/GenBank/DDBJ whole genome shotgun (WGS) entry which is preliminary data.</text>
</comment>
<comment type="cofactor">
    <cofactor evidence="1">
        <name>heme</name>
        <dbReference type="ChEBI" id="CHEBI:30413"/>
    </cofactor>
</comment>
<feature type="chain" id="PRO_5045078346" evidence="6">
    <location>
        <begin position="29"/>
        <end position="101"/>
    </location>
</feature>
<dbReference type="GeneID" id="98170863"/>
<evidence type="ECO:0000313" key="7">
    <source>
        <dbReference type="EMBL" id="GAB1309908.1"/>
    </source>
</evidence>
<keyword evidence="5" id="KW-0408">Iron</keyword>
<dbReference type="PANTHER" id="PTHR24305">
    <property type="entry name" value="CYTOCHROME P450"/>
    <property type="match status" value="1"/>
</dbReference>
<evidence type="ECO:0000256" key="4">
    <source>
        <dbReference type="ARBA" id="ARBA00022723"/>
    </source>
</evidence>
<evidence type="ECO:0000256" key="1">
    <source>
        <dbReference type="ARBA" id="ARBA00001971"/>
    </source>
</evidence>
<dbReference type="RefSeq" id="XP_070911641.1">
    <property type="nucleotide sequence ID" value="XM_071055540.1"/>
</dbReference>
<accession>A0ABQ0FWM9</accession>
<evidence type="ECO:0000256" key="6">
    <source>
        <dbReference type="SAM" id="SignalP"/>
    </source>
</evidence>
<reference evidence="7 8" key="1">
    <citation type="submission" date="2024-09" db="EMBL/GenBank/DDBJ databases">
        <title>Itraconazole resistance in Madurella fahalii resulting from another homologue of gene encoding cytochrome P450 14-alpha sterol demethylase (CYP51).</title>
        <authorList>
            <person name="Yoshioka I."/>
            <person name="Fahal A.H."/>
            <person name="Kaneko S."/>
            <person name="Yaguchi T."/>
        </authorList>
    </citation>
    <scope>NUCLEOTIDE SEQUENCE [LARGE SCALE GENOMIC DNA]</scope>
    <source>
        <strain evidence="7 8">IFM 68171</strain>
    </source>
</reference>
<dbReference type="Pfam" id="PF00067">
    <property type="entry name" value="p450"/>
    <property type="match status" value="1"/>
</dbReference>
<dbReference type="EMBL" id="BAAFSV010000001">
    <property type="protein sequence ID" value="GAB1309908.1"/>
    <property type="molecule type" value="Genomic_DNA"/>
</dbReference>
<feature type="signal peptide" evidence="6">
    <location>
        <begin position="1"/>
        <end position="28"/>
    </location>
</feature>
<keyword evidence="4" id="KW-0479">Metal-binding</keyword>